<accession>A0A8S5MX20</accession>
<reference evidence="1" key="1">
    <citation type="journal article" date="2021" name="Proc. Natl. Acad. Sci. U.S.A.">
        <title>A Catalog of Tens of Thousands of Viruses from Human Metagenomes Reveals Hidden Associations with Chronic Diseases.</title>
        <authorList>
            <person name="Tisza M.J."/>
            <person name="Buck C.B."/>
        </authorList>
    </citation>
    <scope>NUCLEOTIDE SEQUENCE</scope>
    <source>
        <strain evidence="1">Ctio73</strain>
    </source>
</reference>
<organism evidence="1">
    <name type="scientific">Siphoviridae sp. ctio73</name>
    <dbReference type="NCBI Taxonomy" id="2826435"/>
    <lineage>
        <taxon>Viruses</taxon>
        <taxon>Duplodnaviria</taxon>
        <taxon>Heunggongvirae</taxon>
        <taxon>Uroviricota</taxon>
        <taxon>Caudoviricetes</taxon>
    </lineage>
</organism>
<proteinExistence type="predicted"/>
<name>A0A8S5MX20_9CAUD</name>
<protein>
    <submittedName>
        <fullName evidence="1">Uncharacterized protein</fullName>
    </submittedName>
</protein>
<sequence>MLRGLRITGSRPRMGACIMIGSLTGSLTICSPGRRRRLPGFCGRLS</sequence>
<dbReference type="EMBL" id="BK015009">
    <property type="protein sequence ID" value="DAD86902.1"/>
    <property type="molecule type" value="Genomic_DNA"/>
</dbReference>
<evidence type="ECO:0000313" key="1">
    <source>
        <dbReference type="EMBL" id="DAD86902.1"/>
    </source>
</evidence>